<organism evidence="4 5">
    <name type="scientific">Kineosporia succinea</name>
    <dbReference type="NCBI Taxonomy" id="84632"/>
    <lineage>
        <taxon>Bacteria</taxon>
        <taxon>Bacillati</taxon>
        <taxon>Actinomycetota</taxon>
        <taxon>Actinomycetes</taxon>
        <taxon>Kineosporiales</taxon>
        <taxon>Kineosporiaceae</taxon>
        <taxon>Kineosporia</taxon>
    </lineage>
</organism>
<keyword evidence="2" id="KW-0169">Cobalamin biosynthesis</keyword>
<comment type="caution">
    <text evidence="4">The sequence shown here is derived from an EMBL/GenBank/DDBJ whole genome shotgun (WGS) entry which is preliminary data.</text>
</comment>
<dbReference type="PANTHER" id="PTHR36925:SF1">
    <property type="entry name" value="COBALT-PRECORRIN-6A REDUCTASE"/>
    <property type="match status" value="1"/>
</dbReference>
<evidence type="ECO:0000256" key="2">
    <source>
        <dbReference type="ARBA" id="ARBA00022573"/>
    </source>
</evidence>
<dbReference type="EC" id="1.3.1.54" evidence="4"/>
<protein>
    <submittedName>
        <fullName evidence="4">Precorrin-6A/cobalt-precorrin-6A reductase</fullName>
        <ecNumber evidence="4">1.3.1.106</ecNumber>
        <ecNumber evidence="4">1.3.1.54</ecNumber>
    </submittedName>
</protein>
<proteinExistence type="predicted"/>
<dbReference type="NCBIfam" id="NF005968">
    <property type="entry name" value="PRK08057.1-2"/>
    <property type="match status" value="1"/>
</dbReference>
<keyword evidence="5" id="KW-1185">Reference proteome</keyword>
<evidence type="ECO:0000313" key="5">
    <source>
        <dbReference type="Proteomes" id="UP001235712"/>
    </source>
</evidence>
<gene>
    <name evidence="4" type="ORF">J2S57_003406</name>
</gene>
<dbReference type="Pfam" id="PF02571">
    <property type="entry name" value="CbiJ"/>
    <property type="match status" value="1"/>
</dbReference>
<reference evidence="4 5" key="1">
    <citation type="submission" date="2023-07" db="EMBL/GenBank/DDBJ databases">
        <title>Sequencing the genomes of 1000 actinobacteria strains.</title>
        <authorList>
            <person name="Klenk H.-P."/>
        </authorList>
    </citation>
    <scope>NUCLEOTIDE SEQUENCE [LARGE SCALE GENOMIC DNA]</scope>
    <source>
        <strain evidence="4 5">DSM 44388</strain>
    </source>
</reference>
<dbReference type="PANTHER" id="PTHR36925">
    <property type="entry name" value="COBALT-PRECORRIN-6A REDUCTASE"/>
    <property type="match status" value="1"/>
</dbReference>
<dbReference type="Proteomes" id="UP001235712">
    <property type="component" value="Unassembled WGS sequence"/>
</dbReference>
<dbReference type="EMBL" id="JAUSQZ010000001">
    <property type="protein sequence ID" value="MDP9827657.1"/>
    <property type="molecule type" value="Genomic_DNA"/>
</dbReference>
<evidence type="ECO:0000256" key="1">
    <source>
        <dbReference type="ARBA" id="ARBA00004953"/>
    </source>
</evidence>
<name>A0ABT9P5A3_9ACTN</name>
<dbReference type="EC" id="1.3.1.106" evidence="4"/>
<dbReference type="InterPro" id="IPR003723">
    <property type="entry name" value="Precorrin-6x_reduct"/>
</dbReference>
<dbReference type="RefSeq" id="WP_307243997.1">
    <property type="nucleotide sequence ID" value="NZ_JAUSQZ010000001.1"/>
</dbReference>
<dbReference type="GO" id="GO:0016994">
    <property type="term" value="F:precorrin-6A reductase activity"/>
    <property type="evidence" value="ECO:0007669"/>
    <property type="project" value="UniProtKB-EC"/>
</dbReference>
<evidence type="ECO:0000313" key="4">
    <source>
        <dbReference type="EMBL" id="MDP9827657.1"/>
    </source>
</evidence>
<sequence>MGRVLILGGTGEGRELAAALTASGVSVVSSLAGRVSSPRLPPGDVRVGGFGGVTGLRGFLVDEGISAVVDATHPFAERITANAAEAAEGVPLLILSRPAWVAQPGDRWNGVPTLEAAADRVAGTDASSNIMLTTGRQETAPFAPLPQRFWLRAVETPDGPLPRRCEVILDRGPFTLDGERELLAGKDILVTKNSGGPMTAAKLTAARELGLEVVMVERPPLPEGVPVVHDVRSAVDWALNAL</sequence>
<comment type="pathway">
    <text evidence="1">Cofactor biosynthesis; adenosylcobalamin biosynthesis.</text>
</comment>
<accession>A0ABT9P5A3</accession>
<dbReference type="NCBIfam" id="TIGR00715">
    <property type="entry name" value="precor6x_red"/>
    <property type="match status" value="1"/>
</dbReference>
<keyword evidence="3 4" id="KW-0560">Oxidoreductase</keyword>
<dbReference type="PROSITE" id="PS51014">
    <property type="entry name" value="COBK_CBIJ"/>
    <property type="match status" value="1"/>
</dbReference>
<evidence type="ECO:0000256" key="3">
    <source>
        <dbReference type="ARBA" id="ARBA00023002"/>
    </source>
</evidence>